<dbReference type="GO" id="GO:0070403">
    <property type="term" value="F:NAD+ binding"/>
    <property type="evidence" value="ECO:0007669"/>
    <property type="project" value="InterPro"/>
</dbReference>
<dbReference type="PANTHER" id="PTHR48075">
    <property type="entry name" value="3-HYDROXYACYL-COA DEHYDROGENASE FAMILY PROTEIN"/>
    <property type="match status" value="1"/>
</dbReference>
<comment type="caution">
    <text evidence="5">The sequence shown here is derived from an EMBL/GenBank/DDBJ whole genome shotgun (WGS) entry which is preliminary data.</text>
</comment>
<dbReference type="InterPro" id="IPR008927">
    <property type="entry name" value="6-PGluconate_DH-like_C_sf"/>
</dbReference>
<dbReference type="Pfam" id="PF13424">
    <property type="entry name" value="TPR_12"/>
    <property type="match status" value="1"/>
</dbReference>
<dbReference type="InterPro" id="IPR011990">
    <property type="entry name" value="TPR-like_helical_dom_sf"/>
</dbReference>
<dbReference type="Gene3D" id="1.25.40.10">
    <property type="entry name" value="Tetratricopeptide repeat domain"/>
    <property type="match status" value="1"/>
</dbReference>
<dbReference type="SMART" id="SM00135">
    <property type="entry name" value="LY"/>
    <property type="match status" value="4"/>
</dbReference>
<protein>
    <submittedName>
        <fullName evidence="5">3-hydroxyacyl-CoA dehydrogenase, NAD binding domain</fullName>
    </submittedName>
</protein>
<sequence length="864" mass="95798">MSHSFGTLEESVDWVNASHWRIVLDNAEDDKVNTKRNPKALIDADADVAKSIHQIDPWHDDSGSLNDLYDRSNLTLTLLASMINLAGALRSQGRFEEASEIDHEIACLEKRAHGDAYQGDAEHAPCHSRRPVTQVMNDGAPNAAIRNHKETSNRRPVPNQTPEALPSLGHTRLPGGHSKKEDVAATNFDSVEVLKRVLGHSHPSTLACSNNLAEALRGQGKYDEAEALHRKTLSLKRMVYGHTHPSTLASMNNLALVIDSQGRHEEAESIYREIIHYMMDLFAHGYDTIIFDPKPEQRNSALQFIEAGMSEYEESTKRGTVVAVESLSGAVKSAWLVIEAVPEDLPLKIATFSDLERLTSADAILCSNSSSYKTREMVVNLCESTKRRVLNMHYYMPPSIRIIELMTSGNTDAAIFPFLVKKLRETSMDPYIARKESTGFIFNRLWAAVKREVLNILAEGVAAPEEVDRLWKTMLSGDKPGPVYSMDIIGLDTVAKVEQHYIEERGLPDQPVKFLQGYIDQGKLGLKSPYGGLLSPSNPAPASKKDDERNGKTHDPALYIVDIGLSTGTFPGLLQAGRILVDFQDTKPLKSIVSSQRTPDGIDISESAAKLFWTSMGMPTDKDGAIYASDLDGRNVTEIVSRGSIHTPKQLTVDKENHKIYFADREGLKVMRCNFDGSDMEVLVTTGDSQNEEYRADPMRWCVGVTVSPSTGKFYWTQKGPSKGNKGRIFTAKIAFATGETAETRTDMELLLQDLPEPIDLEIDQADNVLYWTDRGELPFGNSINRLKLDNAVKSEAPSWPGKDYELIARGLHEAIGLKIDEKNRRIYATDLGGSVYRMNMDGGQWKRLHEGSGSLAGITLGYL</sequence>
<dbReference type="EMBL" id="JAQHRD010000007">
    <property type="protein sequence ID" value="KAJ6438801.1"/>
    <property type="molecule type" value="Genomic_DNA"/>
</dbReference>
<dbReference type="Gene3D" id="1.10.1040.10">
    <property type="entry name" value="N-(1-d-carboxylethyl)-l-norvaline Dehydrogenase, domain 2"/>
    <property type="match status" value="1"/>
</dbReference>
<evidence type="ECO:0000256" key="2">
    <source>
        <dbReference type="SAM" id="MobiDB-lite"/>
    </source>
</evidence>
<dbReference type="Pfam" id="PF00725">
    <property type="entry name" value="3HCDH"/>
    <property type="match status" value="1"/>
</dbReference>
<name>A0AB34FJH0_9HYPO</name>
<evidence type="ECO:0000259" key="3">
    <source>
        <dbReference type="Pfam" id="PF00725"/>
    </source>
</evidence>
<evidence type="ECO:0000313" key="5">
    <source>
        <dbReference type="EMBL" id="KAJ6438801.1"/>
    </source>
</evidence>
<dbReference type="SUPFAM" id="SSF48179">
    <property type="entry name" value="6-phosphogluconate dehydrogenase C-terminal domain-like"/>
    <property type="match status" value="1"/>
</dbReference>
<evidence type="ECO:0000256" key="1">
    <source>
        <dbReference type="ARBA" id="ARBA00023002"/>
    </source>
</evidence>
<dbReference type="InterPro" id="IPR006176">
    <property type="entry name" value="3-OHacyl-CoA_DH_NAD-bd"/>
</dbReference>
<dbReference type="GO" id="GO:0016616">
    <property type="term" value="F:oxidoreductase activity, acting on the CH-OH group of donors, NAD or NADP as acceptor"/>
    <property type="evidence" value="ECO:0007669"/>
    <property type="project" value="InterPro"/>
</dbReference>
<keyword evidence="1" id="KW-0560">Oxidoreductase</keyword>
<dbReference type="InterPro" id="IPR000033">
    <property type="entry name" value="LDLR_classB_rpt"/>
</dbReference>
<keyword evidence="6" id="KW-1185">Reference proteome</keyword>
<dbReference type="SUPFAM" id="SSF48452">
    <property type="entry name" value="TPR-like"/>
    <property type="match status" value="1"/>
</dbReference>
<dbReference type="AlphaFoldDB" id="A0AB34FJH0"/>
<dbReference type="Gene3D" id="3.40.50.720">
    <property type="entry name" value="NAD(P)-binding Rossmann-like Domain"/>
    <property type="match status" value="1"/>
</dbReference>
<feature type="region of interest" description="Disordered" evidence="2">
    <location>
        <begin position="145"/>
        <end position="179"/>
    </location>
</feature>
<dbReference type="InterPro" id="IPR013328">
    <property type="entry name" value="6PGD_dom2"/>
</dbReference>
<dbReference type="Pfam" id="PF13374">
    <property type="entry name" value="TPR_10"/>
    <property type="match status" value="1"/>
</dbReference>
<reference evidence="5" key="1">
    <citation type="submission" date="2023-01" db="EMBL/GenBank/DDBJ databases">
        <title>The growth and conidiation of Purpureocillium lavendulum are regulated by nitrogen source and histone H3K14 acetylation.</title>
        <authorList>
            <person name="Tang P."/>
            <person name="Han J."/>
            <person name="Zhang C."/>
            <person name="Tang P."/>
            <person name="Qi F."/>
            <person name="Zhang K."/>
            <person name="Liang L."/>
        </authorList>
    </citation>
    <scope>NUCLEOTIDE SEQUENCE</scope>
    <source>
        <strain evidence="5">YMF1.00683</strain>
    </source>
</reference>
<dbReference type="SUPFAM" id="SSF51735">
    <property type="entry name" value="NAD(P)-binding Rossmann-fold domains"/>
    <property type="match status" value="1"/>
</dbReference>
<dbReference type="Proteomes" id="UP001163105">
    <property type="component" value="Unassembled WGS sequence"/>
</dbReference>
<proteinExistence type="predicted"/>
<dbReference type="InterPro" id="IPR036291">
    <property type="entry name" value="NAD(P)-bd_dom_sf"/>
</dbReference>
<dbReference type="Gene3D" id="2.120.10.30">
    <property type="entry name" value="TolB, C-terminal domain"/>
    <property type="match status" value="2"/>
</dbReference>
<dbReference type="PANTHER" id="PTHR48075:SF3">
    <property type="entry name" value="3-HYDROXYACYL-COA DEHYDROGENASE"/>
    <property type="match status" value="1"/>
</dbReference>
<dbReference type="InterPro" id="IPR011042">
    <property type="entry name" value="6-blade_b-propeller_TolB-like"/>
</dbReference>
<gene>
    <name evidence="5" type="ORF">O9K51_08202</name>
</gene>
<evidence type="ECO:0000259" key="4">
    <source>
        <dbReference type="Pfam" id="PF02737"/>
    </source>
</evidence>
<organism evidence="5 6">
    <name type="scientific">Purpureocillium lavendulum</name>
    <dbReference type="NCBI Taxonomy" id="1247861"/>
    <lineage>
        <taxon>Eukaryota</taxon>
        <taxon>Fungi</taxon>
        <taxon>Dikarya</taxon>
        <taxon>Ascomycota</taxon>
        <taxon>Pezizomycotina</taxon>
        <taxon>Sordariomycetes</taxon>
        <taxon>Hypocreomycetidae</taxon>
        <taxon>Hypocreales</taxon>
        <taxon>Ophiocordycipitaceae</taxon>
        <taxon>Purpureocillium</taxon>
    </lineage>
</organism>
<feature type="domain" description="3-hydroxyacyl-CoA dehydrogenase NAD binding" evidence="4">
    <location>
        <begin position="283"/>
        <end position="426"/>
    </location>
</feature>
<evidence type="ECO:0000313" key="6">
    <source>
        <dbReference type="Proteomes" id="UP001163105"/>
    </source>
</evidence>
<dbReference type="Pfam" id="PF02737">
    <property type="entry name" value="3HCDH_N"/>
    <property type="match status" value="1"/>
</dbReference>
<dbReference type="GO" id="GO:0006631">
    <property type="term" value="P:fatty acid metabolic process"/>
    <property type="evidence" value="ECO:0007669"/>
    <property type="project" value="InterPro"/>
</dbReference>
<dbReference type="InterPro" id="IPR006108">
    <property type="entry name" value="3HC_DH_C"/>
</dbReference>
<feature type="domain" description="3-hydroxyacyl-CoA dehydrogenase C-terminal" evidence="3">
    <location>
        <begin position="439"/>
        <end position="531"/>
    </location>
</feature>
<accession>A0AB34FJH0</accession>
<dbReference type="SUPFAM" id="SSF101898">
    <property type="entry name" value="NHL repeat"/>
    <property type="match status" value="1"/>
</dbReference>